<feature type="non-terminal residue" evidence="1">
    <location>
        <position position="1"/>
    </location>
</feature>
<protein>
    <submittedName>
        <fullName evidence="1">Alpha/beta fold hydrolase</fullName>
    </submittedName>
</protein>
<name>A0ABW3MH86_9PSEU</name>
<reference evidence="2" key="1">
    <citation type="journal article" date="2019" name="Int. J. Syst. Evol. Microbiol.">
        <title>The Global Catalogue of Microorganisms (GCM) 10K type strain sequencing project: providing services to taxonomists for standard genome sequencing and annotation.</title>
        <authorList>
            <consortium name="The Broad Institute Genomics Platform"/>
            <consortium name="The Broad Institute Genome Sequencing Center for Infectious Disease"/>
            <person name="Wu L."/>
            <person name="Ma J."/>
        </authorList>
    </citation>
    <scope>NUCLEOTIDE SEQUENCE [LARGE SCALE GENOMIC DNA]</scope>
    <source>
        <strain evidence="2">JCM 31486</strain>
    </source>
</reference>
<dbReference type="Gene3D" id="3.40.50.1820">
    <property type="entry name" value="alpha/beta hydrolase"/>
    <property type="match status" value="1"/>
</dbReference>
<keyword evidence="2" id="KW-1185">Reference proteome</keyword>
<evidence type="ECO:0000313" key="2">
    <source>
        <dbReference type="Proteomes" id="UP001597045"/>
    </source>
</evidence>
<organism evidence="1 2">
    <name type="scientific">Kibdelosporangium lantanae</name>
    <dbReference type="NCBI Taxonomy" id="1497396"/>
    <lineage>
        <taxon>Bacteria</taxon>
        <taxon>Bacillati</taxon>
        <taxon>Actinomycetota</taxon>
        <taxon>Actinomycetes</taxon>
        <taxon>Pseudonocardiales</taxon>
        <taxon>Pseudonocardiaceae</taxon>
        <taxon>Kibdelosporangium</taxon>
    </lineage>
</organism>
<accession>A0ABW3MH86</accession>
<sequence length="81" mass="8626">VLDTHVPTSEATLRQITTPTLVMIGDQDGANADQLAATLPNGRLVRVPGDHYTSLGSPEFAAAALDFLNARRNVTHVSTTR</sequence>
<dbReference type="GO" id="GO:0016787">
    <property type="term" value="F:hydrolase activity"/>
    <property type="evidence" value="ECO:0007669"/>
    <property type="project" value="UniProtKB-KW"/>
</dbReference>
<dbReference type="EMBL" id="JBHTIS010002223">
    <property type="protein sequence ID" value="MFD1049512.1"/>
    <property type="molecule type" value="Genomic_DNA"/>
</dbReference>
<proteinExistence type="predicted"/>
<dbReference type="InterPro" id="IPR029058">
    <property type="entry name" value="AB_hydrolase_fold"/>
</dbReference>
<dbReference type="Proteomes" id="UP001597045">
    <property type="component" value="Unassembled WGS sequence"/>
</dbReference>
<dbReference type="SUPFAM" id="SSF53474">
    <property type="entry name" value="alpha/beta-Hydrolases"/>
    <property type="match status" value="1"/>
</dbReference>
<comment type="caution">
    <text evidence="1">The sequence shown here is derived from an EMBL/GenBank/DDBJ whole genome shotgun (WGS) entry which is preliminary data.</text>
</comment>
<keyword evidence="1" id="KW-0378">Hydrolase</keyword>
<gene>
    <name evidence="1" type="ORF">ACFQ1S_30245</name>
</gene>
<evidence type="ECO:0000313" key="1">
    <source>
        <dbReference type="EMBL" id="MFD1049512.1"/>
    </source>
</evidence>